<keyword evidence="4" id="KW-0472">Membrane</keyword>
<gene>
    <name evidence="6" type="ORF">CLF_100033</name>
</gene>
<evidence type="ECO:0000313" key="7">
    <source>
        <dbReference type="Proteomes" id="UP000008909"/>
    </source>
</evidence>
<comment type="similarity">
    <text evidence="1">Belongs to the RRM TRSPAP family.</text>
</comment>
<proteinExistence type="inferred from homology"/>
<dbReference type="CDD" id="cd12345">
    <property type="entry name" value="RRM2_SECp43_like"/>
    <property type="match status" value="1"/>
</dbReference>
<evidence type="ECO:0000313" key="6">
    <source>
        <dbReference type="EMBL" id="GAA41882.2"/>
    </source>
</evidence>
<keyword evidence="4" id="KW-0812">Transmembrane</keyword>
<dbReference type="InterPro" id="IPR000504">
    <property type="entry name" value="RRM_dom"/>
</dbReference>
<dbReference type="Gene3D" id="3.30.70.330">
    <property type="match status" value="1"/>
</dbReference>
<feature type="domain" description="RRM" evidence="5">
    <location>
        <begin position="204"/>
        <end position="281"/>
    </location>
</feature>
<dbReference type="PROSITE" id="PS50102">
    <property type="entry name" value="RRM"/>
    <property type="match status" value="1"/>
</dbReference>
<sequence length="465" mass="50992">MEDAENAENVRKLSHLIRSTGPRKLLVSEIVMDQNGSPICSNSAGHLLPPIQNPGLQQKEVSDSISLLKRHHAAGPDDLTLALFKDGDGLLSQCLSSLFGSIWEKETIPDNWGESNFTKGNRSECINHRASNIIRRTLWLFGSEASVSTLMLLSLMLMIITTDVIMRLVDGRNPHKKSSTPYNRLWLVADETSPDWYPTWSHECSLFVGELTEDVDDLALFNAFKKYPTCRSAKVVMTNGKSRGYGFVRFLTESDMDKALIEMQNYCGLGYKPIRVSLAIPKRYNADGSVAVTTSSSETTSSIVPSGMPDPFTAAVAAAVTGSSAAQAEYYQAYQQYYQQYYASQYAAQFYGTSSAGEAGTTSSGGLTATANNLSTTSVSSCVPGESVVQQHAMLDANASELYARALARAQAMCSQEYSPEPYVLSSAFDRPRHVDDLDEVYGFLEASRWHITDPSLGLFVKIHP</sequence>
<dbReference type="EMBL" id="DF142828">
    <property type="protein sequence ID" value="GAA41882.2"/>
    <property type="molecule type" value="Genomic_DNA"/>
</dbReference>
<evidence type="ECO:0000256" key="4">
    <source>
        <dbReference type="SAM" id="Phobius"/>
    </source>
</evidence>
<evidence type="ECO:0000256" key="1">
    <source>
        <dbReference type="ARBA" id="ARBA00008920"/>
    </source>
</evidence>
<feature type="transmembrane region" description="Helical" evidence="4">
    <location>
        <begin position="138"/>
        <end position="160"/>
    </location>
</feature>
<reference key="2">
    <citation type="submission" date="2011-10" db="EMBL/GenBank/DDBJ databases">
        <title>The genome and transcriptome sequence of Clonorchis sinensis provide insights into the carcinogenic liver fluke.</title>
        <authorList>
            <person name="Wang X."/>
            <person name="Huang Y."/>
            <person name="Chen W."/>
            <person name="Liu H."/>
            <person name="Guo L."/>
            <person name="Chen Y."/>
            <person name="Luo F."/>
            <person name="Zhou W."/>
            <person name="Sun J."/>
            <person name="Mao Q."/>
            <person name="Liang P."/>
            <person name="Zhou C."/>
            <person name="Tian Y."/>
            <person name="Men J."/>
            <person name="Lv X."/>
            <person name="Huang L."/>
            <person name="Zhou J."/>
            <person name="Hu Y."/>
            <person name="Li R."/>
            <person name="Zhang F."/>
            <person name="Lei H."/>
            <person name="Li X."/>
            <person name="Hu X."/>
            <person name="Liang C."/>
            <person name="Xu J."/>
            <person name="Wu Z."/>
            <person name="Yu X."/>
        </authorList>
    </citation>
    <scope>NUCLEOTIDE SEQUENCE</scope>
    <source>
        <strain>Henan</strain>
    </source>
</reference>
<protein>
    <recommendedName>
        <fullName evidence="2">tRNA selenocysteine-associated protein 1</fullName>
    </recommendedName>
</protein>
<organism evidence="6 7">
    <name type="scientific">Clonorchis sinensis</name>
    <name type="common">Chinese liver fluke</name>
    <dbReference type="NCBI Taxonomy" id="79923"/>
    <lineage>
        <taxon>Eukaryota</taxon>
        <taxon>Metazoa</taxon>
        <taxon>Spiralia</taxon>
        <taxon>Lophotrochozoa</taxon>
        <taxon>Platyhelminthes</taxon>
        <taxon>Trematoda</taxon>
        <taxon>Digenea</taxon>
        <taxon>Opisthorchiida</taxon>
        <taxon>Opisthorchiata</taxon>
        <taxon>Opisthorchiidae</taxon>
        <taxon>Clonorchis</taxon>
    </lineage>
</organism>
<dbReference type="InterPro" id="IPR040434">
    <property type="entry name" value="TSAP1"/>
</dbReference>
<reference evidence="6" key="1">
    <citation type="journal article" date="2011" name="Genome Biol.">
        <title>The draft genome of the carcinogenic human liver fluke Clonorchis sinensis.</title>
        <authorList>
            <person name="Wang X."/>
            <person name="Chen W."/>
            <person name="Huang Y."/>
            <person name="Sun J."/>
            <person name="Men J."/>
            <person name="Liu H."/>
            <person name="Luo F."/>
            <person name="Guo L."/>
            <person name="Lv X."/>
            <person name="Deng C."/>
            <person name="Zhou C."/>
            <person name="Fan Y."/>
            <person name="Li X."/>
            <person name="Huang L."/>
            <person name="Hu Y."/>
            <person name="Liang C."/>
            <person name="Hu X."/>
            <person name="Xu J."/>
            <person name="Yu X."/>
        </authorList>
    </citation>
    <scope>NUCLEOTIDE SEQUENCE [LARGE SCALE GENOMIC DNA]</scope>
    <source>
        <strain evidence="6">Henan</strain>
    </source>
</reference>
<keyword evidence="4" id="KW-1133">Transmembrane helix</keyword>
<name>H2KNF3_CLOSI</name>
<evidence type="ECO:0000259" key="5">
    <source>
        <dbReference type="PROSITE" id="PS50102"/>
    </source>
</evidence>
<dbReference type="SUPFAM" id="SSF54928">
    <property type="entry name" value="RNA-binding domain, RBD"/>
    <property type="match status" value="1"/>
</dbReference>
<dbReference type="SMART" id="SM00360">
    <property type="entry name" value="RRM"/>
    <property type="match status" value="1"/>
</dbReference>
<dbReference type="AlphaFoldDB" id="H2KNF3"/>
<dbReference type="GO" id="GO:0003723">
    <property type="term" value="F:RNA binding"/>
    <property type="evidence" value="ECO:0007669"/>
    <property type="project" value="UniProtKB-UniRule"/>
</dbReference>
<dbReference type="Proteomes" id="UP000008909">
    <property type="component" value="Unassembled WGS sequence"/>
</dbReference>
<dbReference type="InterPro" id="IPR035979">
    <property type="entry name" value="RBD_domain_sf"/>
</dbReference>
<dbReference type="InterPro" id="IPR012677">
    <property type="entry name" value="Nucleotide-bd_a/b_plait_sf"/>
</dbReference>
<dbReference type="PANTHER" id="PTHR37457">
    <property type="entry name" value="TRNA SELENOCYSTEINE 1-ASSOCIATED PROTEIN 1-RELATED"/>
    <property type="match status" value="1"/>
</dbReference>
<keyword evidence="3" id="KW-0694">RNA-binding</keyword>
<dbReference type="Pfam" id="PF00076">
    <property type="entry name" value="RRM_1"/>
    <property type="match status" value="1"/>
</dbReference>
<accession>H2KNF3</accession>
<dbReference type="PANTHER" id="PTHR37457:SF3">
    <property type="entry name" value="TRNA SELENOCYSTEINE-ASSOCIATED PROTEIN 1"/>
    <property type="match status" value="1"/>
</dbReference>
<keyword evidence="7" id="KW-1185">Reference proteome</keyword>
<evidence type="ECO:0000256" key="3">
    <source>
        <dbReference type="PROSITE-ProRule" id="PRU00176"/>
    </source>
</evidence>
<evidence type="ECO:0000256" key="2">
    <source>
        <dbReference type="ARBA" id="ARBA00033477"/>
    </source>
</evidence>